<reference evidence="1" key="1">
    <citation type="submission" date="2022-11" db="EMBL/GenBank/DDBJ databases">
        <title>Minimal conservation of predation-associated metabolite biosynthetic gene clusters underscores biosynthetic potential of Myxococcota including descriptions for ten novel species: Archangium lansinium sp. nov., Myxococcus landrumus sp. nov., Nannocystis bai.</title>
        <authorList>
            <person name="Ahearne A."/>
            <person name="Stevens C."/>
            <person name="Dowd S."/>
        </authorList>
    </citation>
    <scope>NUCLEOTIDE SEQUENCE</scope>
    <source>
        <strain evidence="1">Fl3</strain>
    </source>
</reference>
<gene>
    <name evidence="1" type="ORF">O0S08_38215</name>
</gene>
<evidence type="ECO:0000313" key="2">
    <source>
        <dbReference type="Proteomes" id="UP001164459"/>
    </source>
</evidence>
<organism evidence="1 2">
    <name type="scientific">Nannocystis punicea</name>
    <dbReference type="NCBI Taxonomy" id="2995304"/>
    <lineage>
        <taxon>Bacteria</taxon>
        <taxon>Pseudomonadati</taxon>
        <taxon>Myxococcota</taxon>
        <taxon>Polyangia</taxon>
        <taxon>Nannocystales</taxon>
        <taxon>Nannocystaceae</taxon>
        <taxon>Nannocystis</taxon>
    </lineage>
</organism>
<dbReference type="RefSeq" id="WP_269034405.1">
    <property type="nucleotide sequence ID" value="NZ_CP114040.1"/>
</dbReference>
<proteinExistence type="predicted"/>
<sequence>MNRKTKLHVVGFWCDTRQVPARIEESRERALSVLKAKNPELLARSRPVKYPHPKYFVSEQPSPDARKICEYLRRGHRIREQMGYAYCRFAGDTPDEAMGTADMTDGTWVWPEGLPIYVERYDVRLPDEFVEHMRRRDFKSPPCALNYEDVEYHLGKWTEWSERCGAFENPPHA</sequence>
<evidence type="ECO:0000313" key="1">
    <source>
        <dbReference type="EMBL" id="WAS92053.1"/>
    </source>
</evidence>
<protein>
    <submittedName>
        <fullName evidence="1">Uncharacterized protein</fullName>
    </submittedName>
</protein>
<keyword evidence="2" id="KW-1185">Reference proteome</keyword>
<accession>A0ABY7GYI3</accession>
<dbReference type="Proteomes" id="UP001164459">
    <property type="component" value="Chromosome"/>
</dbReference>
<dbReference type="EMBL" id="CP114040">
    <property type="protein sequence ID" value="WAS92053.1"/>
    <property type="molecule type" value="Genomic_DNA"/>
</dbReference>
<name>A0ABY7GYI3_9BACT</name>